<keyword evidence="2" id="KW-0378">Hydrolase</keyword>
<feature type="domain" description="Acetyl xylan esterase" evidence="1">
    <location>
        <begin position="1"/>
        <end position="338"/>
    </location>
</feature>
<proteinExistence type="predicted"/>
<dbReference type="EMBL" id="JAYGGQ010000025">
    <property type="protein sequence ID" value="MEA5457264.1"/>
    <property type="molecule type" value="Genomic_DNA"/>
</dbReference>
<accession>A0ABU5TC51</accession>
<dbReference type="RefSeq" id="WP_323281176.1">
    <property type="nucleotide sequence ID" value="NZ_JAYGGQ010000025.1"/>
</dbReference>
<evidence type="ECO:0000313" key="2">
    <source>
        <dbReference type="EMBL" id="MEA5457264.1"/>
    </source>
</evidence>
<evidence type="ECO:0000259" key="1">
    <source>
        <dbReference type="Pfam" id="PF05448"/>
    </source>
</evidence>
<dbReference type="SUPFAM" id="SSF53474">
    <property type="entry name" value="alpha/beta-Hydrolases"/>
    <property type="match status" value="1"/>
</dbReference>
<dbReference type="InterPro" id="IPR039069">
    <property type="entry name" value="CE7"/>
</dbReference>
<protein>
    <submittedName>
        <fullName evidence="2">Alpha/beta fold hydrolase</fullName>
    </submittedName>
</protein>
<dbReference type="PANTHER" id="PTHR40111">
    <property type="entry name" value="CEPHALOSPORIN-C DEACETYLASE"/>
    <property type="match status" value="1"/>
</dbReference>
<gene>
    <name evidence="2" type="ORF">SPF06_21315</name>
</gene>
<dbReference type="PANTHER" id="PTHR40111:SF1">
    <property type="entry name" value="CEPHALOSPORIN-C DEACETYLASE"/>
    <property type="match status" value="1"/>
</dbReference>
<reference evidence="2 3" key="1">
    <citation type="submission" date="2023-12" db="EMBL/GenBank/DDBJ databases">
        <title>Sinomonas terricola sp. nov, isolated from litchi orchard soil in Guangdong, PR China.</title>
        <authorList>
            <person name="Jiaxin W."/>
            <person name="Yang Z."/>
            <person name="Honghui Z."/>
        </authorList>
    </citation>
    <scope>NUCLEOTIDE SEQUENCE [LARGE SCALE GENOMIC DNA]</scope>
    <source>
        <strain evidence="2 3">JGH33</strain>
    </source>
</reference>
<organism evidence="2 3">
    <name type="scientific">Sinomonas terricola</name>
    <dbReference type="NCBI Taxonomy" id="3110330"/>
    <lineage>
        <taxon>Bacteria</taxon>
        <taxon>Bacillati</taxon>
        <taxon>Actinomycetota</taxon>
        <taxon>Actinomycetes</taxon>
        <taxon>Micrococcales</taxon>
        <taxon>Micrococcaceae</taxon>
        <taxon>Sinomonas</taxon>
    </lineage>
</organism>
<dbReference type="Pfam" id="PF05448">
    <property type="entry name" value="AXE1"/>
    <property type="match status" value="1"/>
</dbReference>
<evidence type="ECO:0000313" key="3">
    <source>
        <dbReference type="Proteomes" id="UP001304769"/>
    </source>
</evidence>
<keyword evidence="3" id="KW-1185">Reference proteome</keyword>
<dbReference type="Gene3D" id="3.40.50.1820">
    <property type="entry name" value="alpha/beta hydrolase"/>
    <property type="match status" value="1"/>
</dbReference>
<sequence length="341" mass="37051">MPAIDLPLPELRAYRGSSPLPADLTSFWDATIAEAQEYPLDARFERVETHLPLIETYDVTFAGYGGDSIKAWLHLPAARVVEARGPLPAVVHYIGYSGGRGLAHQNTLWAQAGYAMLIMDSRGQGYGGQLGETPDPHPSAGGVNYPGLMTRGILSRETYYYRRIFTDAVRAIEAVQAHPDVDHTRVAVHGHSQGGGLAVAAAGLAAGRVDGVIACLPDVNFLADYSRALDVATTGPYSELERYLVRHRDHVEAAFATLPYFDVVNLGRYARVPAYFSVALRDTTCPPSTVYATYNEYGTAVDAAAPAPVEKSIEEYAFNNHDGGGEHHVARQLAWLRRLLA</sequence>
<dbReference type="GO" id="GO:0016787">
    <property type="term" value="F:hydrolase activity"/>
    <property type="evidence" value="ECO:0007669"/>
    <property type="project" value="UniProtKB-KW"/>
</dbReference>
<name>A0ABU5TC51_9MICC</name>
<dbReference type="Proteomes" id="UP001304769">
    <property type="component" value="Unassembled WGS sequence"/>
</dbReference>
<dbReference type="InterPro" id="IPR008391">
    <property type="entry name" value="AXE1_dom"/>
</dbReference>
<dbReference type="InterPro" id="IPR029058">
    <property type="entry name" value="AB_hydrolase_fold"/>
</dbReference>
<comment type="caution">
    <text evidence="2">The sequence shown here is derived from an EMBL/GenBank/DDBJ whole genome shotgun (WGS) entry which is preliminary data.</text>
</comment>